<keyword evidence="5" id="KW-0560">Oxidoreductase</keyword>
<proteinExistence type="predicted"/>
<evidence type="ECO:0000313" key="11">
    <source>
        <dbReference type="Proteomes" id="UP000058114"/>
    </source>
</evidence>
<dbReference type="Proteomes" id="UP000058114">
    <property type="component" value="Chromosome"/>
</dbReference>
<dbReference type="Pfam" id="PF00384">
    <property type="entry name" value="Molybdopterin"/>
    <property type="match status" value="1"/>
</dbReference>
<dbReference type="GO" id="GO:0016020">
    <property type="term" value="C:membrane"/>
    <property type="evidence" value="ECO:0007669"/>
    <property type="project" value="TreeGrafter"/>
</dbReference>
<sequence length="351" mass="38066">MGRGEMRSVCAYCGVGCGVRVEREGEAWHLSGDEAHPANRGALCIKGASLIESLDIPRRLLYPRWGGERIGWEAALDRLAGELTRIIGESGPESVALYLSGQLTCEDYYVANKLMKGFIGSPHVDTNSRLCMASAVVAHQRAFGEDLVPACYEDLELADLVVLAGANTAWTHPVLFRRLQQARERRPAMRLVVIDPRETMTASQGDLHLPLRPGSDLALWNGLGRYLLDEGLWDREYVARHVAGFDALAATLDDPRWRPEAVAEACDLPLADLLGFYRLFGATAHPDPVLPGDQPVPAGGGSGRRHHQRPPAHRPHRQAGGGPLLHDRPAQCHGGARGGGAGDPARRPHGL</sequence>
<evidence type="ECO:0000256" key="5">
    <source>
        <dbReference type="ARBA" id="ARBA00023002"/>
    </source>
</evidence>
<dbReference type="Pfam" id="PF04879">
    <property type="entry name" value="Molybdop_Fe4S4"/>
    <property type="match status" value="1"/>
</dbReference>
<feature type="compositionally biased region" description="Basic residues" evidence="8">
    <location>
        <begin position="303"/>
        <end position="317"/>
    </location>
</feature>
<reference evidence="11" key="1">
    <citation type="submission" date="2015-10" db="EMBL/GenBank/DDBJ databases">
        <title>Complete Genome Sequence of Aeromonas schubertii strain WL1483.</title>
        <authorList>
            <person name="Liu L."/>
        </authorList>
    </citation>
    <scope>NUCLEOTIDE SEQUENCE [LARGE SCALE GENOMIC DNA]</scope>
    <source>
        <strain evidence="11">WL1483</strain>
    </source>
</reference>
<keyword evidence="4" id="KW-0479">Metal-binding</keyword>
<evidence type="ECO:0000256" key="3">
    <source>
        <dbReference type="ARBA" id="ARBA00022505"/>
    </source>
</evidence>
<dbReference type="PROSITE" id="PS51669">
    <property type="entry name" value="4FE4S_MOW_BIS_MGD"/>
    <property type="match status" value="1"/>
</dbReference>
<dbReference type="InterPro" id="IPR050123">
    <property type="entry name" value="Prok_molybdopt-oxidoreductase"/>
</dbReference>
<protein>
    <submittedName>
        <fullName evidence="10">Nitrate reductase</fullName>
    </submittedName>
</protein>
<gene>
    <name evidence="10" type="ORF">WL1483_311</name>
</gene>
<dbReference type="Gene3D" id="3.40.50.740">
    <property type="match status" value="1"/>
</dbReference>
<name>A0A0S2SDL4_9GAMM</name>
<dbReference type="SMART" id="SM00926">
    <property type="entry name" value="Molybdop_Fe4S4"/>
    <property type="match status" value="1"/>
</dbReference>
<keyword evidence="2" id="KW-0004">4Fe-4S</keyword>
<organism evidence="10 11">
    <name type="scientific">Aeromonas schubertii</name>
    <dbReference type="NCBI Taxonomy" id="652"/>
    <lineage>
        <taxon>Bacteria</taxon>
        <taxon>Pseudomonadati</taxon>
        <taxon>Pseudomonadota</taxon>
        <taxon>Gammaproteobacteria</taxon>
        <taxon>Aeromonadales</taxon>
        <taxon>Aeromonadaceae</taxon>
        <taxon>Aeromonas</taxon>
    </lineage>
</organism>
<dbReference type="GO" id="GO:0016491">
    <property type="term" value="F:oxidoreductase activity"/>
    <property type="evidence" value="ECO:0007669"/>
    <property type="project" value="UniProtKB-KW"/>
</dbReference>
<dbReference type="KEGG" id="asr:WL1483_311"/>
<evidence type="ECO:0000256" key="4">
    <source>
        <dbReference type="ARBA" id="ARBA00022723"/>
    </source>
</evidence>
<keyword evidence="6" id="KW-0408">Iron</keyword>
<evidence type="ECO:0000256" key="6">
    <source>
        <dbReference type="ARBA" id="ARBA00023004"/>
    </source>
</evidence>
<dbReference type="Gene3D" id="3.40.228.10">
    <property type="entry name" value="Dimethylsulfoxide Reductase, domain 2"/>
    <property type="match status" value="1"/>
</dbReference>
<evidence type="ECO:0000256" key="8">
    <source>
        <dbReference type="SAM" id="MobiDB-lite"/>
    </source>
</evidence>
<dbReference type="GO" id="GO:0051539">
    <property type="term" value="F:4 iron, 4 sulfur cluster binding"/>
    <property type="evidence" value="ECO:0007669"/>
    <property type="project" value="UniProtKB-KW"/>
</dbReference>
<feature type="domain" description="4Fe-4S Mo/W bis-MGD-type" evidence="9">
    <location>
        <begin position="3"/>
        <end position="58"/>
    </location>
</feature>
<comment type="cofactor">
    <cofactor evidence="1">
        <name>Mo-bis(molybdopterin guanine dinucleotide)</name>
        <dbReference type="ChEBI" id="CHEBI:60539"/>
    </cofactor>
</comment>
<dbReference type="PANTHER" id="PTHR43105:SF9">
    <property type="entry name" value="NADPH-FE(3+) OXIDOREDUCTASE SUBUNIT ALPHA"/>
    <property type="match status" value="1"/>
</dbReference>
<dbReference type="PATRIC" id="fig|652.5.peg.3157"/>
<keyword evidence="7" id="KW-0411">Iron-sulfur</keyword>
<dbReference type="PANTHER" id="PTHR43105">
    <property type="entry name" value="RESPIRATORY NITRATE REDUCTASE"/>
    <property type="match status" value="1"/>
</dbReference>
<evidence type="ECO:0000313" key="10">
    <source>
        <dbReference type="EMBL" id="ALP39730.1"/>
    </source>
</evidence>
<reference evidence="10 11" key="2">
    <citation type="journal article" date="2016" name="Genome Announc.">
        <title>Complete Genome Sequence of the Highly Virulent Aeromonas schubertii Strain WL1483, Isolated from Diseased Snakehead Fish (Channa argus) in China.</title>
        <authorList>
            <person name="Liu L."/>
            <person name="Li N."/>
            <person name="Zhang D."/>
            <person name="Fu X."/>
            <person name="Shi C."/>
            <person name="Lin Q."/>
            <person name="Hao G."/>
        </authorList>
    </citation>
    <scope>NUCLEOTIDE SEQUENCE [LARGE SCALE GENOMIC DNA]</scope>
    <source>
        <strain evidence="10 11">WL1483</strain>
    </source>
</reference>
<dbReference type="AlphaFoldDB" id="A0A0S2SDL4"/>
<feature type="region of interest" description="Disordered" evidence="8">
    <location>
        <begin position="286"/>
        <end position="351"/>
    </location>
</feature>
<keyword evidence="3" id="KW-0500">Molybdenum</keyword>
<dbReference type="Gene3D" id="2.20.25.90">
    <property type="entry name" value="ADC-like domains"/>
    <property type="match status" value="1"/>
</dbReference>
<dbReference type="EMBL" id="CP013067">
    <property type="protein sequence ID" value="ALP39730.1"/>
    <property type="molecule type" value="Genomic_DNA"/>
</dbReference>
<dbReference type="SUPFAM" id="SSF53706">
    <property type="entry name" value="Formate dehydrogenase/DMSO reductase, domains 1-3"/>
    <property type="match status" value="1"/>
</dbReference>
<dbReference type="InterPro" id="IPR006656">
    <property type="entry name" value="Mopterin_OxRdtase"/>
</dbReference>
<evidence type="ECO:0000256" key="1">
    <source>
        <dbReference type="ARBA" id="ARBA00001942"/>
    </source>
</evidence>
<dbReference type="InterPro" id="IPR006963">
    <property type="entry name" value="Mopterin_OxRdtase_4Fe-4S_dom"/>
</dbReference>
<evidence type="ECO:0000256" key="7">
    <source>
        <dbReference type="ARBA" id="ARBA00023014"/>
    </source>
</evidence>
<evidence type="ECO:0000256" key="2">
    <source>
        <dbReference type="ARBA" id="ARBA00022485"/>
    </source>
</evidence>
<accession>A0A0S2SDL4</accession>
<dbReference type="PROSITE" id="PS00551">
    <property type="entry name" value="MOLYBDOPTERIN_PROK_1"/>
    <property type="match status" value="1"/>
</dbReference>
<dbReference type="GO" id="GO:0046872">
    <property type="term" value="F:metal ion binding"/>
    <property type="evidence" value="ECO:0007669"/>
    <property type="project" value="UniProtKB-KW"/>
</dbReference>
<dbReference type="InterPro" id="IPR027467">
    <property type="entry name" value="MopterinOxRdtase_cofactor_BS"/>
</dbReference>
<evidence type="ECO:0000259" key="9">
    <source>
        <dbReference type="PROSITE" id="PS51669"/>
    </source>
</evidence>